<dbReference type="PANTHER" id="PTHR19211:SF6">
    <property type="entry name" value="BLL7188 PROTEIN"/>
    <property type="match status" value="1"/>
</dbReference>
<dbReference type="InterPro" id="IPR027417">
    <property type="entry name" value="P-loop_NTPase"/>
</dbReference>
<evidence type="ECO:0000313" key="6">
    <source>
        <dbReference type="EMBL" id="MFD1143657.1"/>
    </source>
</evidence>
<dbReference type="InterPro" id="IPR003439">
    <property type="entry name" value="ABC_transporter-like_ATP-bd"/>
</dbReference>
<dbReference type="Pfam" id="PF00005">
    <property type="entry name" value="ABC_tran"/>
    <property type="match status" value="2"/>
</dbReference>
<dbReference type="SMART" id="SM00382">
    <property type="entry name" value="AAA"/>
    <property type="match status" value="2"/>
</dbReference>
<gene>
    <name evidence="6" type="ORF">ACFQ4C_21190</name>
</gene>
<keyword evidence="1" id="KW-0677">Repeat</keyword>
<dbReference type="PROSITE" id="PS00211">
    <property type="entry name" value="ABC_TRANSPORTER_1"/>
    <property type="match status" value="2"/>
</dbReference>
<dbReference type="PROSITE" id="PS50893">
    <property type="entry name" value="ABC_TRANSPORTER_2"/>
    <property type="match status" value="2"/>
</dbReference>
<name>A0ABW3Q8H9_9BACT</name>
<evidence type="ECO:0000256" key="2">
    <source>
        <dbReference type="ARBA" id="ARBA00022741"/>
    </source>
</evidence>
<proteinExistence type="predicted"/>
<dbReference type="PANTHER" id="PTHR19211">
    <property type="entry name" value="ATP-BINDING TRANSPORT PROTEIN-RELATED"/>
    <property type="match status" value="1"/>
</dbReference>
<dbReference type="InterPro" id="IPR017871">
    <property type="entry name" value="ABC_transporter-like_CS"/>
</dbReference>
<accession>A0ABW3Q8H9</accession>
<dbReference type="CDD" id="cd03221">
    <property type="entry name" value="ABCF_EF-3"/>
    <property type="match status" value="2"/>
</dbReference>
<keyword evidence="3 6" id="KW-0067">ATP-binding</keyword>
<dbReference type="InterPro" id="IPR050611">
    <property type="entry name" value="ABCF"/>
</dbReference>
<comment type="caution">
    <text evidence="6">The sequence shown here is derived from an EMBL/GenBank/DDBJ whole genome shotgun (WGS) entry which is preliminary data.</text>
</comment>
<feature type="compositionally biased region" description="Basic and acidic residues" evidence="4">
    <location>
        <begin position="252"/>
        <end position="267"/>
    </location>
</feature>
<feature type="region of interest" description="Disordered" evidence="4">
    <location>
        <begin position="246"/>
        <end position="273"/>
    </location>
</feature>
<dbReference type="GO" id="GO:0005524">
    <property type="term" value="F:ATP binding"/>
    <property type="evidence" value="ECO:0007669"/>
    <property type="project" value="UniProtKB-KW"/>
</dbReference>
<protein>
    <submittedName>
        <fullName evidence="6">ABC-F family ATP-binding cassette domain-containing protein</fullName>
    </submittedName>
</protein>
<keyword evidence="2" id="KW-0547">Nucleotide-binding</keyword>
<dbReference type="Gene3D" id="3.40.50.300">
    <property type="entry name" value="P-loop containing nucleotide triphosphate hydrolases"/>
    <property type="match status" value="2"/>
</dbReference>
<evidence type="ECO:0000256" key="3">
    <source>
        <dbReference type="ARBA" id="ARBA00022840"/>
    </source>
</evidence>
<keyword evidence="7" id="KW-1185">Reference proteome</keyword>
<evidence type="ECO:0000256" key="1">
    <source>
        <dbReference type="ARBA" id="ARBA00022737"/>
    </source>
</evidence>
<dbReference type="Proteomes" id="UP001597116">
    <property type="component" value="Unassembled WGS sequence"/>
</dbReference>
<reference evidence="7" key="1">
    <citation type="journal article" date="2019" name="Int. J. Syst. Evol. Microbiol.">
        <title>The Global Catalogue of Microorganisms (GCM) 10K type strain sequencing project: providing services to taxonomists for standard genome sequencing and annotation.</title>
        <authorList>
            <consortium name="The Broad Institute Genomics Platform"/>
            <consortium name="The Broad Institute Genome Sequencing Center for Infectious Disease"/>
            <person name="Wu L."/>
            <person name="Ma J."/>
        </authorList>
    </citation>
    <scope>NUCLEOTIDE SEQUENCE [LARGE SCALE GENOMIC DNA]</scope>
    <source>
        <strain evidence="7">CCUG 55608</strain>
    </source>
</reference>
<sequence>MSILIKSLTYRHANKDLLFNNLNLTVGQGEKAALVGNNGTGKSTLLQLIAGKLHPSAGELLTSEKPWYVPQHLGQYDELSIAQALGIDRKLRGFRAILNGETDPQHFTDLDDDWEIEEKLRSALAKWDLAHVSPDQRLGVLSGGQKTKVFLAGIALHDPEVLLLDEPSNHLDTDSRAHLYALIATSKATVLVVSHDRALLNLLPKTLELSKSGILVYVGNFDFYRGQKDEKLAALQGQLEEQSKTLKLSQQKARDMAEQRQKREARGRVQGQSQSLPRIIAGGLKSKAEQSTAKMQDVQSEKVVGITENIRQIRSQIQQHQVLKIDMGASTLHRGKILIDAVEIRFGYDGTPLWSPLTFQIRAGDRIRVEGANGAGKSTLLRILTGELKPTGGKILTAPFSSLYLNQDYTGIDPTRTVYEQVQQYNSRHLQEHELKSLLIYSQFQREMFDRKCAGLSGGEKVKLSLCCLAVSNHTPDLLILDEPTNNLDVQSLDVLTASVKGFTGTLLVVSHDSYFIQEIGVESRIWVGK</sequence>
<dbReference type="EMBL" id="JBHTLP010000016">
    <property type="protein sequence ID" value="MFD1143657.1"/>
    <property type="molecule type" value="Genomic_DNA"/>
</dbReference>
<evidence type="ECO:0000259" key="5">
    <source>
        <dbReference type="PROSITE" id="PS50893"/>
    </source>
</evidence>
<dbReference type="InterPro" id="IPR003593">
    <property type="entry name" value="AAA+_ATPase"/>
</dbReference>
<dbReference type="RefSeq" id="WP_379884558.1">
    <property type="nucleotide sequence ID" value="NZ_JBHTLP010000016.1"/>
</dbReference>
<feature type="domain" description="ABC transporter" evidence="5">
    <location>
        <begin position="3"/>
        <end position="237"/>
    </location>
</feature>
<evidence type="ECO:0000256" key="4">
    <source>
        <dbReference type="SAM" id="MobiDB-lite"/>
    </source>
</evidence>
<feature type="domain" description="ABC transporter" evidence="5">
    <location>
        <begin position="339"/>
        <end position="528"/>
    </location>
</feature>
<dbReference type="SUPFAM" id="SSF52540">
    <property type="entry name" value="P-loop containing nucleoside triphosphate hydrolases"/>
    <property type="match status" value="2"/>
</dbReference>
<evidence type="ECO:0000313" key="7">
    <source>
        <dbReference type="Proteomes" id="UP001597116"/>
    </source>
</evidence>
<organism evidence="6 7">
    <name type="scientific">Larkinella insperata</name>
    <dbReference type="NCBI Taxonomy" id="332158"/>
    <lineage>
        <taxon>Bacteria</taxon>
        <taxon>Pseudomonadati</taxon>
        <taxon>Bacteroidota</taxon>
        <taxon>Cytophagia</taxon>
        <taxon>Cytophagales</taxon>
        <taxon>Spirosomataceae</taxon>
        <taxon>Larkinella</taxon>
    </lineage>
</organism>